<dbReference type="EMBL" id="PDLM01000016">
    <property type="protein sequence ID" value="RDW59525.1"/>
    <property type="molecule type" value="Genomic_DNA"/>
</dbReference>
<reference evidence="1 2" key="1">
    <citation type="journal article" date="2018" name="IMA Fungus">
        <title>IMA Genome-F 9: Draft genome sequence of Annulohypoxylon stygium, Aspergillus mulundensis, Berkeleyomyces basicola (syn. Thielaviopsis basicola), Ceratocystis smalleyi, two Cercospora beticola strains, Coleophoma cylindrospora, Fusarium fracticaudum, Phialophora cf. hyalina, and Morchella septimelata.</title>
        <authorList>
            <person name="Wingfield B.D."/>
            <person name="Bills G.F."/>
            <person name="Dong Y."/>
            <person name="Huang W."/>
            <person name="Nel W.J."/>
            <person name="Swalarsk-Parry B.S."/>
            <person name="Vaghefi N."/>
            <person name="Wilken P.M."/>
            <person name="An Z."/>
            <person name="de Beer Z.W."/>
            <person name="De Vos L."/>
            <person name="Chen L."/>
            <person name="Duong T.A."/>
            <person name="Gao Y."/>
            <person name="Hammerbacher A."/>
            <person name="Kikkert J.R."/>
            <person name="Li Y."/>
            <person name="Li H."/>
            <person name="Li K."/>
            <person name="Li Q."/>
            <person name="Liu X."/>
            <person name="Ma X."/>
            <person name="Naidoo K."/>
            <person name="Pethybridge S.J."/>
            <person name="Sun J."/>
            <person name="Steenkamp E.T."/>
            <person name="van der Nest M.A."/>
            <person name="van Wyk S."/>
            <person name="Wingfield M.J."/>
            <person name="Xiong C."/>
            <person name="Yue Q."/>
            <person name="Zhang X."/>
        </authorList>
    </citation>
    <scope>NUCLEOTIDE SEQUENCE [LARGE SCALE GENOMIC DNA]</scope>
    <source>
        <strain evidence="1 2">BP6252</strain>
    </source>
</reference>
<evidence type="ECO:0000313" key="2">
    <source>
        <dbReference type="Proteomes" id="UP000256645"/>
    </source>
</evidence>
<protein>
    <submittedName>
        <fullName evidence="1">Uncharacterized protein</fullName>
    </submittedName>
</protein>
<proteinExistence type="predicted"/>
<evidence type="ECO:0000313" key="1">
    <source>
        <dbReference type="EMBL" id="RDW59525.1"/>
    </source>
</evidence>
<sequence length="202" mass="21471">MAQTPQSPSYALHSIAVAYGLAYLPNYYSTLRLAAAAPSKFSFAMYAKTKPRRPKTPPLNPALEPMLPRAVRAPECLRRLPTLCRLDVSGNAHAAAERRLEPERRAVFGAARAVYGPVCVYGEPDFGVGEDGGLDFGRGGAVGYVVEGGECGEGGGGLVRGWVWGLGCIGIAWYEGCIAWAGHGIESCRDGLGLEFGTGWFC</sequence>
<dbReference type="AlphaFoldDB" id="A0A3D8QCE3"/>
<dbReference type="Proteomes" id="UP000256645">
    <property type="component" value="Unassembled WGS sequence"/>
</dbReference>
<name>A0A3D8QCE3_9HELO</name>
<comment type="caution">
    <text evidence="1">The sequence shown here is derived from an EMBL/GenBank/DDBJ whole genome shotgun (WGS) entry which is preliminary data.</text>
</comment>
<organism evidence="1 2">
    <name type="scientific">Coleophoma cylindrospora</name>
    <dbReference type="NCBI Taxonomy" id="1849047"/>
    <lineage>
        <taxon>Eukaryota</taxon>
        <taxon>Fungi</taxon>
        <taxon>Dikarya</taxon>
        <taxon>Ascomycota</taxon>
        <taxon>Pezizomycotina</taxon>
        <taxon>Leotiomycetes</taxon>
        <taxon>Helotiales</taxon>
        <taxon>Dermateaceae</taxon>
        <taxon>Coleophoma</taxon>
    </lineage>
</organism>
<dbReference type="OrthoDB" id="2122304at2759"/>
<gene>
    <name evidence="1" type="ORF">BP6252_12612</name>
</gene>
<keyword evidence="2" id="KW-1185">Reference proteome</keyword>
<accession>A0A3D8QCE3</accession>